<name>A0A1J5QJB6_9ZZZZ</name>
<protein>
    <submittedName>
        <fullName evidence="1">Uncharacterized protein</fullName>
    </submittedName>
</protein>
<gene>
    <name evidence="1" type="ORF">GALL_422230</name>
</gene>
<accession>A0A1J5QJB6</accession>
<proteinExistence type="predicted"/>
<sequence>MWDRAKILHLVNCRRQWDRCASHLGDAWAPASAGDDDVLGLDIALVGAHSLNAAFNNIDSEHFGVGKALQCTHLHCALAHDRATAY</sequence>
<dbReference type="AlphaFoldDB" id="A0A1J5QJB6"/>
<reference evidence="1" key="1">
    <citation type="submission" date="2016-10" db="EMBL/GenBank/DDBJ databases">
        <title>Sequence of Gallionella enrichment culture.</title>
        <authorList>
            <person name="Poehlein A."/>
            <person name="Muehling M."/>
            <person name="Daniel R."/>
        </authorList>
    </citation>
    <scope>NUCLEOTIDE SEQUENCE</scope>
</reference>
<evidence type="ECO:0000313" key="1">
    <source>
        <dbReference type="EMBL" id="OIQ76101.1"/>
    </source>
</evidence>
<comment type="caution">
    <text evidence="1">The sequence shown here is derived from an EMBL/GenBank/DDBJ whole genome shotgun (WGS) entry which is preliminary data.</text>
</comment>
<dbReference type="EMBL" id="MLJW01001966">
    <property type="protein sequence ID" value="OIQ76101.1"/>
    <property type="molecule type" value="Genomic_DNA"/>
</dbReference>
<organism evidence="1">
    <name type="scientific">mine drainage metagenome</name>
    <dbReference type="NCBI Taxonomy" id="410659"/>
    <lineage>
        <taxon>unclassified sequences</taxon>
        <taxon>metagenomes</taxon>
        <taxon>ecological metagenomes</taxon>
    </lineage>
</organism>